<dbReference type="Gene3D" id="2.60.40.1260">
    <property type="entry name" value="Lamin Tail domain"/>
    <property type="match status" value="1"/>
</dbReference>
<dbReference type="Proteomes" id="UP000644507">
    <property type="component" value="Unassembled WGS sequence"/>
</dbReference>
<dbReference type="InterPro" id="IPR001322">
    <property type="entry name" value="Lamin_tail_dom"/>
</dbReference>
<dbReference type="Pfam" id="PF08757">
    <property type="entry name" value="CotH"/>
    <property type="match status" value="1"/>
</dbReference>
<protein>
    <recommendedName>
        <fullName evidence="1">LTD domain-containing protein</fullName>
    </recommendedName>
</protein>
<feature type="domain" description="LTD" evidence="1">
    <location>
        <begin position="628"/>
        <end position="773"/>
    </location>
</feature>
<feature type="domain" description="LTD" evidence="1">
    <location>
        <begin position="472"/>
        <end position="598"/>
    </location>
</feature>
<reference evidence="2" key="2">
    <citation type="submission" date="2020-09" db="EMBL/GenBank/DDBJ databases">
        <authorList>
            <person name="Sun Q."/>
            <person name="Kim S."/>
        </authorList>
    </citation>
    <scope>NUCLEOTIDE SEQUENCE</scope>
    <source>
        <strain evidence="2">KCTC 12988</strain>
    </source>
</reference>
<dbReference type="PANTHER" id="PTHR40050:SF1">
    <property type="entry name" value="INNER SPORE COAT PROTEIN H"/>
    <property type="match status" value="1"/>
</dbReference>
<proteinExistence type="predicted"/>
<comment type="caution">
    <text evidence="2">The sequence shown here is derived from an EMBL/GenBank/DDBJ whole genome shotgun (WGS) entry which is preliminary data.</text>
</comment>
<keyword evidence="3" id="KW-1185">Reference proteome</keyword>
<dbReference type="InterPro" id="IPR014867">
    <property type="entry name" value="Spore_coat_CotH_CotH2/3/7"/>
</dbReference>
<evidence type="ECO:0000313" key="3">
    <source>
        <dbReference type="Proteomes" id="UP000644507"/>
    </source>
</evidence>
<dbReference type="SUPFAM" id="SSF74853">
    <property type="entry name" value="Lamin A/C globular tail domain"/>
    <property type="match status" value="1"/>
</dbReference>
<reference evidence="2" key="1">
    <citation type="journal article" date="2014" name="Int. J. Syst. Evol. Microbiol.">
        <title>Complete genome sequence of Corynebacterium casei LMG S-19264T (=DSM 44701T), isolated from a smear-ripened cheese.</title>
        <authorList>
            <consortium name="US DOE Joint Genome Institute (JGI-PGF)"/>
            <person name="Walter F."/>
            <person name="Albersmeier A."/>
            <person name="Kalinowski J."/>
            <person name="Ruckert C."/>
        </authorList>
    </citation>
    <scope>NUCLEOTIDE SEQUENCE</scope>
    <source>
        <strain evidence="2">KCTC 12988</strain>
    </source>
</reference>
<dbReference type="PROSITE" id="PS51841">
    <property type="entry name" value="LTD"/>
    <property type="match status" value="2"/>
</dbReference>
<evidence type="ECO:0000259" key="1">
    <source>
        <dbReference type="PROSITE" id="PS51841"/>
    </source>
</evidence>
<evidence type="ECO:0000313" key="2">
    <source>
        <dbReference type="EMBL" id="GHC42389.1"/>
    </source>
</evidence>
<dbReference type="InterPro" id="IPR036415">
    <property type="entry name" value="Lamin_tail_dom_sf"/>
</dbReference>
<organism evidence="2 3">
    <name type="scientific">Roseibacillus persicicus</name>
    <dbReference type="NCBI Taxonomy" id="454148"/>
    <lineage>
        <taxon>Bacteria</taxon>
        <taxon>Pseudomonadati</taxon>
        <taxon>Verrucomicrobiota</taxon>
        <taxon>Verrucomicrobiia</taxon>
        <taxon>Verrucomicrobiales</taxon>
        <taxon>Verrucomicrobiaceae</taxon>
        <taxon>Roseibacillus</taxon>
    </lineage>
</organism>
<dbReference type="EMBL" id="BMXI01000001">
    <property type="protein sequence ID" value="GHC42389.1"/>
    <property type="molecule type" value="Genomic_DNA"/>
</dbReference>
<sequence>MGRAIASVLFLKKGSWSLTRKPNMTTPSFSATGLFASLGKTMILIPLLASHLLRADSSYWEHSVVDDEAAAFFDDSYVHDLYITFDNSNWQSVLATSHANDAEDPYFEADFSADGVTIENVGVRFKGNSSFNTSSIKNSLKIDFDEFDLTETGPTFFGMKKLNLNNNYNDPTQMREKLLMDFASNFVEGVGRTVYTNVYVNGDLIGLYTAVEQIDKTFVQSRFGSDEDGNLYKGSASDDLDNPSADFGSDLTYLGTNQTDYEDFYQLKTNETANDYTNLIEFIDVLNNTSPANLPAAIEPLLDVQDTLAAMAVDNLFANLDSYIGAAHNYYLYECDDTGQFVHILWDMNESFGTFSQFTSRNQSMISLSPFWVPVASGPPGTAGEERPLMENLWEVDEYSQDYLWDLAEMLRCGFDYTSASARINELADLIRSHVAADPNKQFTSTQFETNLNSNITSGNRTLFGLTSFVNSRSSYLSSILNSYATTTDLRLNELMVSNTATNQDEAGDFAPWVEVYNLGPGLVTLSGLYLTDSASNLTQWAIPSTSLDDGEFLTLWLDGETSEGSYHANFSPNSTGGSLYLTNGSSIIDTLVYSVLPSDQTLARLPDGEGDFSVTDQPSFGTANLESTLPAAPTGLFINEIMADNETTIEDPDQEGAFEDWIELYNFSSETIDLGGMYLTDDDTDPTQWQIAEGTTIAPGEYLVIWTDDDPTQGDLHTTFKLSSGGETIALYHLDGTTLIDSIVFAEQTTDVSYGRIPDGSEDLAFMTTPTPGASNQADAEEVLEIVGSHDGTSFTVTFESSTSLVYTLWRSADLTEDSWAMVSGQSAIPGNGGTDTLTDSFLSGDEAFYRVTAELP</sequence>
<dbReference type="PANTHER" id="PTHR40050">
    <property type="entry name" value="INNER SPORE COAT PROTEIN H"/>
    <property type="match status" value="1"/>
</dbReference>
<gene>
    <name evidence="2" type="ORF">GCM10007100_04240</name>
</gene>
<dbReference type="AlphaFoldDB" id="A0A918TCA8"/>
<dbReference type="Pfam" id="PF00932">
    <property type="entry name" value="LTD"/>
    <property type="match status" value="1"/>
</dbReference>
<accession>A0A918TCA8</accession>
<name>A0A918TCA8_9BACT</name>